<evidence type="ECO:0000313" key="1">
    <source>
        <dbReference type="EMBL" id="WIM70642.1"/>
    </source>
</evidence>
<dbReference type="RefSeq" id="WP_284875224.1">
    <property type="nucleotide sequence ID" value="NZ_CP126970.1"/>
</dbReference>
<dbReference type="Proteomes" id="UP001238805">
    <property type="component" value="Chromosome"/>
</dbReference>
<protein>
    <submittedName>
        <fullName evidence="1">Lipase family protein</fullName>
    </submittedName>
</protein>
<dbReference type="EMBL" id="CP126970">
    <property type="protein sequence ID" value="WIM70642.1"/>
    <property type="molecule type" value="Genomic_DNA"/>
</dbReference>
<dbReference type="SUPFAM" id="SSF53474">
    <property type="entry name" value="alpha/beta-Hydrolases"/>
    <property type="match status" value="1"/>
</dbReference>
<dbReference type="Pfam" id="PF03583">
    <property type="entry name" value="LIP"/>
    <property type="match status" value="1"/>
</dbReference>
<dbReference type="PANTHER" id="PTHR34853">
    <property type="match status" value="1"/>
</dbReference>
<sequence length="418" mass="43309">MMRTILAVGAAPATAAPAEASSVVDPFYSPPAAVPATPGTVMRTQPTQHLFNVLGPDFPGHATRMLYTTLTEADDPVAASGTVIEPTRPWSGKGPTPTVVIAPGTRGQADSCAPSQGPLMTGNVDLPEQTVAFNYDLMSVYWATTAGMRVIVPDYIGLGTPGIHAYVNTWESARAVLDGARAGLAVAGVPDDSPVGFYGYSQGGGAAAGAAELHATYAPELNLRGTFAGAPPADLEVVMPAVDRSSIVGVLGYAVNGFAERDPEFAHAIDEVFNDRGRAFLADAAASCIIDSVLTQAFTDSRTLTTTGESFAEVSERDPRISRVLAAQRLGRAPVTGPIMISNGVHDDIIPASQATQLGRDLCGHGGTVSYLANLTPPVMPGWGINHGAPMVGDLPTSMGYMVDRFNGAPAPDTCGRF</sequence>
<dbReference type="Gene3D" id="3.40.50.1820">
    <property type="entry name" value="alpha/beta hydrolase"/>
    <property type="match status" value="1"/>
</dbReference>
<proteinExistence type="predicted"/>
<dbReference type="PANTHER" id="PTHR34853:SF1">
    <property type="entry name" value="LIPASE 5"/>
    <property type="match status" value="1"/>
</dbReference>
<organism evidence="1 2">
    <name type="scientific">Corynebacterium suedekumii</name>
    <dbReference type="NCBI Taxonomy" id="3049801"/>
    <lineage>
        <taxon>Bacteria</taxon>
        <taxon>Bacillati</taxon>
        <taxon>Actinomycetota</taxon>
        <taxon>Actinomycetes</taxon>
        <taxon>Mycobacteriales</taxon>
        <taxon>Corynebacteriaceae</taxon>
        <taxon>Corynebacterium</taxon>
    </lineage>
</organism>
<dbReference type="InterPro" id="IPR029058">
    <property type="entry name" value="AB_hydrolase_fold"/>
</dbReference>
<dbReference type="Gene3D" id="1.10.260.130">
    <property type="match status" value="1"/>
</dbReference>
<accession>A0ABY8VNH7</accession>
<dbReference type="InterPro" id="IPR005152">
    <property type="entry name" value="Lipase_secreted"/>
</dbReference>
<gene>
    <name evidence="1" type="ORF">QP029_02040</name>
</gene>
<dbReference type="PIRSF" id="PIRSF029171">
    <property type="entry name" value="Esterase_LipA"/>
    <property type="match status" value="1"/>
</dbReference>
<name>A0ABY8VNH7_9CORY</name>
<evidence type="ECO:0000313" key="2">
    <source>
        <dbReference type="Proteomes" id="UP001238805"/>
    </source>
</evidence>
<reference evidence="1 2" key="1">
    <citation type="submission" date="2023-05" db="EMBL/GenBank/DDBJ databases">
        <title>Corynebacterium suedekumii sp. nov. and Corynebacterium breve sp. nov. isolated from raw cow's milk.</title>
        <authorList>
            <person name="Baer M.K."/>
            <person name="Mehl L."/>
            <person name="Hellmuth R."/>
            <person name="Marke G."/>
            <person name="Lipski A."/>
        </authorList>
    </citation>
    <scope>NUCLEOTIDE SEQUENCE [LARGE SCALE GENOMIC DNA]</scope>
    <source>
        <strain evidence="1 2">LM112</strain>
    </source>
</reference>
<keyword evidence="2" id="KW-1185">Reference proteome</keyword>